<feature type="region of interest" description="Disordered" evidence="1">
    <location>
        <begin position="542"/>
        <end position="562"/>
    </location>
</feature>
<evidence type="ECO:0000256" key="2">
    <source>
        <dbReference type="SAM" id="Phobius"/>
    </source>
</evidence>
<feature type="transmembrane region" description="Helical" evidence="2">
    <location>
        <begin position="101"/>
        <end position="120"/>
    </location>
</feature>
<evidence type="ECO:0000313" key="5">
    <source>
        <dbReference type="Proteomes" id="UP000619838"/>
    </source>
</evidence>
<dbReference type="RefSeq" id="WP_175187456.1">
    <property type="nucleotide sequence ID" value="NZ_JABVZQ010000009.1"/>
</dbReference>
<gene>
    <name evidence="4" type="ORF">INT08_06240</name>
</gene>
<keyword evidence="2" id="KW-0812">Transmembrane</keyword>
<feature type="transmembrane region" description="Helical" evidence="2">
    <location>
        <begin position="310"/>
        <end position="326"/>
    </location>
</feature>
<feature type="transmembrane region" description="Helical" evidence="2">
    <location>
        <begin position="176"/>
        <end position="204"/>
    </location>
</feature>
<dbReference type="Proteomes" id="UP000619838">
    <property type="component" value="Unassembled WGS sequence"/>
</dbReference>
<feature type="transmembrane region" description="Helical" evidence="2">
    <location>
        <begin position="153"/>
        <end position="170"/>
    </location>
</feature>
<feature type="domain" description="DUF6311" evidence="3">
    <location>
        <begin position="60"/>
        <end position="390"/>
    </location>
</feature>
<dbReference type="InterPro" id="IPR046278">
    <property type="entry name" value="DUF6311"/>
</dbReference>
<protein>
    <recommendedName>
        <fullName evidence="3">DUF6311 domain-containing protein</fullName>
    </recommendedName>
</protein>
<name>A0ABR9XS18_9CHLB</name>
<keyword evidence="5" id="KW-1185">Reference proteome</keyword>
<reference evidence="4 5" key="1">
    <citation type="journal article" date="2020" name="Microorganisms">
        <title>Simultaneous Genome Sequencing of Prosthecochloris ethylica and Desulfuromonas acetoxidans within a Syntrophic Mixture Reveals Unique Pili and Protein Interactions.</title>
        <authorList>
            <person name="Kyndt J.A."/>
            <person name="Van Beeumen J.J."/>
            <person name="Meyer T.E."/>
        </authorList>
    </citation>
    <scope>NUCLEOTIDE SEQUENCE [LARGE SCALE GENOMIC DNA]</scope>
    <source>
        <strain evidence="4 5">N3</strain>
    </source>
</reference>
<evidence type="ECO:0000259" key="3">
    <source>
        <dbReference type="Pfam" id="PF19830"/>
    </source>
</evidence>
<feature type="transmembrane region" description="Helical" evidence="2">
    <location>
        <begin position="374"/>
        <end position="398"/>
    </location>
</feature>
<evidence type="ECO:0000313" key="4">
    <source>
        <dbReference type="EMBL" id="MBF0636774.1"/>
    </source>
</evidence>
<keyword evidence="2" id="KW-1133">Transmembrane helix</keyword>
<organism evidence="4 5">
    <name type="scientific">Prosthecochloris ethylica</name>
    <dbReference type="NCBI Taxonomy" id="2743976"/>
    <lineage>
        <taxon>Bacteria</taxon>
        <taxon>Pseudomonadati</taxon>
        <taxon>Chlorobiota</taxon>
        <taxon>Chlorobiia</taxon>
        <taxon>Chlorobiales</taxon>
        <taxon>Chlorobiaceae</taxon>
        <taxon>Prosthecochloris</taxon>
    </lineage>
</organism>
<feature type="transmembrane region" description="Helical" evidence="2">
    <location>
        <begin position="126"/>
        <end position="146"/>
    </location>
</feature>
<keyword evidence="2" id="KW-0472">Membrane</keyword>
<dbReference type="EMBL" id="JADGII010000008">
    <property type="protein sequence ID" value="MBF0636774.1"/>
    <property type="molecule type" value="Genomic_DNA"/>
</dbReference>
<sequence length="562" mass="61606">MAGRQFREWVPFALFLASGLFGYVLESVGYFTMLPGDLGDSRFNSVVLEHLFRWWTGSAGSLWSPGYFYPFQGGLAFSDNHFGTSIFYVPFRLMSFDRETAFAFWFVTGNVLNFIAAWYALRRIGFSGFSAAAGAFVFAFSLPVLAKEMHVQLVYRFAIPLAFSSFLRFIRTGDRMALWLVTLWLFVQFLCSVYLGFFLFYLLLAATAAVVAGRRLSLVPIVERSAYKNSGYSAREVAVAAVAVLSGISVAWMFFMYFSVSQEYGFSRPISTIKTMLPRLSSYLLADRAALSSWPGRIIEGIPMRHEHQMFFGYGVWVLLVVGAVATQIRGVMRSTGFIALVSLVLLVFGTLSVGGFSLYLLPANIPGLNAVRAVARIVLVMMMPVSILVAAGVDVLAMGGLPLRQRTASGTVTALLVFLGLSAETAAYKPYHAAFSAWKEREAAVLRCLPDDMDEDAILAVQMPEGEPFYLAEIDGMIVAQELGVATVNGYSGNEPPGHVRPLIREFAAGNLDSYGAFYGLPAERVAALKRRIVLVSPGRCRQEGRRGGPDGAEDALSAGQ</sequence>
<feature type="transmembrane region" description="Helical" evidence="2">
    <location>
        <begin position="237"/>
        <end position="258"/>
    </location>
</feature>
<dbReference type="Pfam" id="PF19830">
    <property type="entry name" value="DUF6311"/>
    <property type="match status" value="1"/>
</dbReference>
<accession>A0ABR9XS18</accession>
<proteinExistence type="predicted"/>
<evidence type="ECO:0000256" key="1">
    <source>
        <dbReference type="SAM" id="MobiDB-lite"/>
    </source>
</evidence>
<feature type="transmembrane region" description="Helical" evidence="2">
    <location>
        <begin position="338"/>
        <end position="362"/>
    </location>
</feature>
<feature type="transmembrane region" description="Helical" evidence="2">
    <location>
        <begin position="67"/>
        <end position="89"/>
    </location>
</feature>
<feature type="transmembrane region" description="Helical" evidence="2">
    <location>
        <begin position="12"/>
        <end position="33"/>
    </location>
</feature>
<comment type="caution">
    <text evidence="4">The sequence shown here is derived from an EMBL/GenBank/DDBJ whole genome shotgun (WGS) entry which is preliminary data.</text>
</comment>